<dbReference type="InterPro" id="IPR037401">
    <property type="entry name" value="SnoaL-like"/>
</dbReference>
<protein>
    <submittedName>
        <fullName evidence="2">Nuclear transport factor 2 family protein</fullName>
    </submittedName>
</protein>
<accession>A0ABW0KZG6</accession>
<dbReference type="Gene3D" id="3.10.450.50">
    <property type="match status" value="1"/>
</dbReference>
<dbReference type="Pfam" id="PF13577">
    <property type="entry name" value="SnoaL_4"/>
    <property type="match status" value="1"/>
</dbReference>
<reference evidence="3" key="1">
    <citation type="journal article" date="2019" name="Int. J. Syst. Evol. Microbiol.">
        <title>The Global Catalogue of Microorganisms (GCM) 10K type strain sequencing project: providing services to taxonomists for standard genome sequencing and annotation.</title>
        <authorList>
            <consortium name="The Broad Institute Genomics Platform"/>
            <consortium name="The Broad Institute Genome Sequencing Center for Infectious Disease"/>
            <person name="Wu L."/>
            <person name="Ma J."/>
        </authorList>
    </citation>
    <scope>NUCLEOTIDE SEQUENCE [LARGE SCALE GENOMIC DNA]</scope>
    <source>
        <strain evidence="3">KACC 12649</strain>
    </source>
</reference>
<feature type="domain" description="SnoaL-like" evidence="1">
    <location>
        <begin position="9"/>
        <end position="130"/>
    </location>
</feature>
<dbReference type="RefSeq" id="WP_379780229.1">
    <property type="nucleotide sequence ID" value="NZ_JBHSMU010000004.1"/>
</dbReference>
<evidence type="ECO:0000313" key="2">
    <source>
        <dbReference type="EMBL" id="MFC5458913.1"/>
    </source>
</evidence>
<comment type="caution">
    <text evidence="2">The sequence shown here is derived from an EMBL/GenBank/DDBJ whole genome shotgun (WGS) entry which is preliminary data.</text>
</comment>
<dbReference type="EMBL" id="JBHSMU010000004">
    <property type="protein sequence ID" value="MFC5458913.1"/>
    <property type="molecule type" value="Genomic_DNA"/>
</dbReference>
<evidence type="ECO:0000313" key="3">
    <source>
        <dbReference type="Proteomes" id="UP001596050"/>
    </source>
</evidence>
<sequence length="168" mass="18901">MSELERRIRRLEDRTELHDLIVRYFLAVDDDAYDVLADTFAVDATFSAGAFVGGRGRDNVVDFLRNDRLNMGPTIHTPHYSLFAFQDDDHATGTTGAHLELARAGKTLYGAVRYIDTFVREQGAWRILAREMRTVHVGPWEDVGTSLTSELCVRWPGAAPAASDYPKR</sequence>
<dbReference type="InterPro" id="IPR032710">
    <property type="entry name" value="NTF2-like_dom_sf"/>
</dbReference>
<name>A0ABW0KZG6_9BURK</name>
<keyword evidence="3" id="KW-1185">Reference proteome</keyword>
<dbReference type="Proteomes" id="UP001596050">
    <property type="component" value="Unassembled WGS sequence"/>
</dbReference>
<gene>
    <name evidence="2" type="ORF">ACFPN5_03700</name>
</gene>
<proteinExistence type="predicted"/>
<organism evidence="2 3">
    <name type="scientific">Massilia niabensis</name>
    <dbReference type="NCBI Taxonomy" id="544910"/>
    <lineage>
        <taxon>Bacteria</taxon>
        <taxon>Pseudomonadati</taxon>
        <taxon>Pseudomonadota</taxon>
        <taxon>Betaproteobacteria</taxon>
        <taxon>Burkholderiales</taxon>
        <taxon>Oxalobacteraceae</taxon>
        <taxon>Telluria group</taxon>
        <taxon>Massilia</taxon>
    </lineage>
</organism>
<dbReference type="SUPFAM" id="SSF54427">
    <property type="entry name" value="NTF2-like"/>
    <property type="match status" value="1"/>
</dbReference>
<evidence type="ECO:0000259" key="1">
    <source>
        <dbReference type="Pfam" id="PF13577"/>
    </source>
</evidence>